<dbReference type="SUPFAM" id="SSF55811">
    <property type="entry name" value="Nudix"/>
    <property type="match status" value="1"/>
</dbReference>
<dbReference type="OrthoDB" id="1190494at2"/>
<dbReference type="InParanoid" id="Q01Q77"/>
<dbReference type="InterPro" id="IPR015797">
    <property type="entry name" value="NUDIX_hydrolase-like_dom_sf"/>
</dbReference>
<evidence type="ECO:0000313" key="2">
    <source>
        <dbReference type="EMBL" id="ABJ88193.1"/>
    </source>
</evidence>
<dbReference type="STRING" id="234267.Acid_7282"/>
<reference evidence="2" key="1">
    <citation type="submission" date="2006-10" db="EMBL/GenBank/DDBJ databases">
        <title>Complete sequence of Solibacter usitatus Ellin6076.</title>
        <authorList>
            <consortium name="US DOE Joint Genome Institute"/>
            <person name="Copeland A."/>
            <person name="Lucas S."/>
            <person name="Lapidus A."/>
            <person name="Barry K."/>
            <person name="Detter J.C."/>
            <person name="Glavina del Rio T."/>
            <person name="Hammon N."/>
            <person name="Israni S."/>
            <person name="Dalin E."/>
            <person name="Tice H."/>
            <person name="Pitluck S."/>
            <person name="Thompson L.S."/>
            <person name="Brettin T."/>
            <person name="Bruce D."/>
            <person name="Han C."/>
            <person name="Tapia R."/>
            <person name="Gilna P."/>
            <person name="Schmutz J."/>
            <person name="Larimer F."/>
            <person name="Land M."/>
            <person name="Hauser L."/>
            <person name="Kyrpides N."/>
            <person name="Mikhailova N."/>
            <person name="Janssen P.H."/>
            <person name="Kuske C.R."/>
            <person name="Richardson P."/>
        </authorList>
    </citation>
    <scope>NUCLEOTIDE SEQUENCE</scope>
    <source>
        <strain evidence="2">Ellin6076</strain>
    </source>
</reference>
<feature type="domain" description="Nudix hydrolase" evidence="1">
    <location>
        <begin position="113"/>
        <end position="252"/>
    </location>
</feature>
<dbReference type="PROSITE" id="PS51462">
    <property type="entry name" value="NUDIX"/>
    <property type="match status" value="1"/>
</dbReference>
<dbReference type="HOGENOM" id="CLU_1061301_0_0_0"/>
<keyword evidence="2" id="KW-0378">Hydrolase</keyword>
<gene>
    <name evidence="2" type="ordered locus">Acid_7282</name>
</gene>
<dbReference type="GO" id="GO:0016787">
    <property type="term" value="F:hydrolase activity"/>
    <property type="evidence" value="ECO:0007669"/>
    <property type="project" value="UniProtKB-KW"/>
</dbReference>
<dbReference type="Gene3D" id="3.90.79.10">
    <property type="entry name" value="Nucleoside Triphosphate Pyrophosphohydrolase"/>
    <property type="match status" value="1"/>
</dbReference>
<accession>Q01Q77</accession>
<dbReference type="EMBL" id="CP000473">
    <property type="protein sequence ID" value="ABJ88193.1"/>
    <property type="molecule type" value="Genomic_DNA"/>
</dbReference>
<sequence length="262" mass="29342">MLRDDAAWLLEQYRDEPLAAPGIPYAPLTASRVLLDPSPFSLTPAVNIRPVLAYDETIVRLARHEGETLWVQPCRYSDGVKSNYAMDGPGELRPVLAAEYGHRLPPFSDLRLANGIGVAVVVFDAEGRPYLPRRAPRQSVFPGGYHCTASGEAQWSEGPLTFEHLFTENICRELEEEVGLTRADLEWIRPVAFCREFLRAGKPQFFFAARTLLDEDELQSRRRAAIAVGHNEILDDVLHHFDPAVCTLECIANVTLAIYTEP</sequence>
<dbReference type="KEGG" id="sus:Acid_7282"/>
<evidence type="ECO:0000259" key="1">
    <source>
        <dbReference type="PROSITE" id="PS51462"/>
    </source>
</evidence>
<dbReference type="AlphaFoldDB" id="Q01Q77"/>
<dbReference type="InterPro" id="IPR000086">
    <property type="entry name" value="NUDIX_hydrolase_dom"/>
</dbReference>
<organism evidence="2">
    <name type="scientific">Solibacter usitatus (strain Ellin6076)</name>
    <dbReference type="NCBI Taxonomy" id="234267"/>
    <lineage>
        <taxon>Bacteria</taxon>
        <taxon>Pseudomonadati</taxon>
        <taxon>Acidobacteriota</taxon>
        <taxon>Terriglobia</taxon>
        <taxon>Bryobacterales</taxon>
        <taxon>Solibacteraceae</taxon>
        <taxon>Candidatus Solibacter</taxon>
    </lineage>
</organism>
<protein>
    <submittedName>
        <fullName evidence="2">NUDIX hydrolase</fullName>
    </submittedName>
</protein>
<proteinExistence type="predicted"/>
<name>Q01Q77_SOLUE</name>
<dbReference type="eggNOG" id="ENOG50344D4">
    <property type="taxonomic scope" value="Bacteria"/>
</dbReference>